<dbReference type="InterPro" id="IPR002781">
    <property type="entry name" value="TM_pro_TauE-like"/>
</dbReference>
<dbReference type="PANTHER" id="PTHR30269">
    <property type="entry name" value="TRANSMEMBRANE PROTEIN YFCA"/>
    <property type="match status" value="1"/>
</dbReference>
<evidence type="ECO:0000256" key="6">
    <source>
        <dbReference type="ARBA" id="ARBA00022989"/>
    </source>
</evidence>
<evidence type="ECO:0000256" key="3">
    <source>
        <dbReference type="ARBA" id="ARBA00022448"/>
    </source>
</evidence>
<evidence type="ECO:0000256" key="1">
    <source>
        <dbReference type="ARBA" id="ARBA00004651"/>
    </source>
</evidence>
<feature type="transmembrane region" description="Helical" evidence="8">
    <location>
        <begin position="183"/>
        <end position="204"/>
    </location>
</feature>
<evidence type="ECO:0000256" key="2">
    <source>
        <dbReference type="ARBA" id="ARBA00009142"/>
    </source>
</evidence>
<dbReference type="Pfam" id="PF01925">
    <property type="entry name" value="TauE"/>
    <property type="match status" value="1"/>
</dbReference>
<dbReference type="InterPro" id="IPR052017">
    <property type="entry name" value="TSUP"/>
</dbReference>
<dbReference type="Proteomes" id="UP000759443">
    <property type="component" value="Unassembled WGS sequence"/>
</dbReference>
<feature type="transmembrane region" description="Helical" evidence="8">
    <location>
        <begin position="20"/>
        <end position="38"/>
    </location>
</feature>
<organism evidence="9 10">
    <name type="scientific">Rhizobium halophytocola</name>
    <dbReference type="NCBI Taxonomy" id="735519"/>
    <lineage>
        <taxon>Bacteria</taxon>
        <taxon>Pseudomonadati</taxon>
        <taxon>Pseudomonadota</taxon>
        <taxon>Alphaproteobacteria</taxon>
        <taxon>Hyphomicrobiales</taxon>
        <taxon>Rhizobiaceae</taxon>
        <taxon>Rhizobium/Agrobacterium group</taxon>
        <taxon>Rhizobium</taxon>
    </lineage>
</organism>
<name>A0ABS4DX97_9HYPH</name>
<keyword evidence="10" id="KW-1185">Reference proteome</keyword>
<keyword evidence="5 8" id="KW-0812">Transmembrane</keyword>
<sequence length="262" mass="26747">MFDTWLTYADIGQLGGPSGSDVAVMVAFALVAGLARGFSGFGAALIFMPVASALVGPKSAAAILWFIDTTMSLPMLPGAWRLSDKKQVGFMLAGAVIGLPLGTAVLTYSDPLALRWAIVVLVIGLLGLLVSGWRYGGAPKPPLTAGVGALSGIFAGAAQVGGPPVIAYWLGGYLPANLVRANIIIYFGLSSVLSGVNYGLAGILTVKTAALALAAAPAYAIGLKAGSAGFRLAEETLFRRICYGLIATAVIIGLPILDPVLR</sequence>
<keyword evidence="7 8" id="KW-0472">Membrane</keyword>
<feature type="transmembrane region" description="Helical" evidence="8">
    <location>
        <begin position="87"/>
        <end position="106"/>
    </location>
</feature>
<feature type="transmembrane region" description="Helical" evidence="8">
    <location>
        <begin position="210"/>
        <end position="230"/>
    </location>
</feature>
<gene>
    <name evidence="9" type="ORF">J2Z17_001755</name>
</gene>
<dbReference type="PANTHER" id="PTHR30269:SF37">
    <property type="entry name" value="MEMBRANE TRANSPORTER PROTEIN"/>
    <property type="match status" value="1"/>
</dbReference>
<evidence type="ECO:0000256" key="7">
    <source>
        <dbReference type="ARBA" id="ARBA00023136"/>
    </source>
</evidence>
<feature type="transmembrane region" description="Helical" evidence="8">
    <location>
        <begin position="45"/>
        <end position="67"/>
    </location>
</feature>
<feature type="transmembrane region" description="Helical" evidence="8">
    <location>
        <begin position="147"/>
        <end position="171"/>
    </location>
</feature>
<accession>A0ABS4DX97</accession>
<protein>
    <recommendedName>
        <fullName evidence="8">Probable membrane transporter protein</fullName>
    </recommendedName>
</protein>
<reference evidence="9 10" key="1">
    <citation type="submission" date="2021-03" db="EMBL/GenBank/DDBJ databases">
        <title>Genomic Encyclopedia of Type Strains, Phase IV (KMG-IV): sequencing the most valuable type-strain genomes for metagenomic binning, comparative biology and taxonomic classification.</title>
        <authorList>
            <person name="Goeker M."/>
        </authorList>
    </citation>
    <scope>NUCLEOTIDE SEQUENCE [LARGE SCALE GENOMIC DNA]</scope>
    <source>
        <strain evidence="9 10">DSM 21600</strain>
    </source>
</reference>
<keyword evidence="3" id="KW-0813">Transport</keyword>
<evidence type="ECO:0000256" key="8">
    <source>
        <dbReference type="RuleBase" id="RU363041"/>
    </source>
</evidence>
<keyword evidence="4 8" id="KW-1003">Cell membrane</keyword>
<evidence type="ECO:0000313" key="9">
    <source>
        <dbReference type="EMBL" id="MBP1850321.1"/>
    </source>
</evidence>
<dbReference type="EMBL" id="JAGGJU010000004">
    <property type="protein sequence ID" value="MBP1850321.1"/>
    <property type="molecule type" value="Genomic_DNA"/>
</dbReference>
<comment type="similarity">
    <text evidence="2 8">Belongs to the 4-toluene sulfonate uptake permease (TSUP) (TC 2.A.102) family.</text>
</comment>
<comment type="caution">
    <text evidence="9">The sequence shown here is derived from an EMBL/GenBank/DDBJ whole genome shotgun (WGS) entry which is preliminary data.</text>
</comment>
<dbReference type="RefSeq" id="WP_209943939.1">
    <property type="nucleotide sequence ID" value="NZ_JAGGJU010000004.1"/>
</dbReference>
<feature type="transmembrane region" description="Helical" evidence="8">
    <location>
        <begin position="237"/>
        <end position="257"/>
    </location>
</feature>
<evidence type="ECO:0000256" key="4">
    <source>
        <dbReference type="ARBA" id="ARBA00022475"/>
    </source>
</evidence>
<evidence type="ECO:0000313" key="10">
    <source>
        <dbReference type="Proteomes" id="UP000759443"/>
    </source>
</evidence>
<keyword evidence="6 8" id="KW-1133">Transmembrane helix</keyword>
<proteinExistence type="inferred from homology"/>
<comment type="subcellular location">
    <subcellularLocation>
        <location evidence="1 8">Cell membrane</location>
        <topology evidence="1 8">Multi-pass membrane protein</topology>
    </subcellularLocation>
</comment>
<evidence type="ECO:0000256" key="5">
    <source>
        <dbReference type="ARBA" id="ARBA00022692"/>
    </source>
</evidence>
<feature type="transmembrane region" description="Helical" evidence="8">
    <location>
        <begin position="113"/>
        <end position="135"/>
    </location>
</feature>